<feature type="repeat" description="PPR" evidence="2">
    <location>
        <begin position="174"/>
        <end position="204"/>
    </location>
</feature>
<name>A0A7J7PC71_9MAGN</name>
<evidence type="ECO:0000313" key="4">
    <source>
        <dbReference type="Proteomes" id="UP000541444"/>
    </source>
</evidence>
<dbReference type="InterPro" id="IPR011990">
    <property type="entry name" value="TPR-like_helical_dom_sf"/>
</dbReference>
<feature type="non-terminal residue" evidence="3">
    <location>
        <position position="1"/>
    </location>
</feature>
<dbReference type="NCBIfam" id="TIGR00756">
    <property type="entry name" value="PPR"/>
    <property type="match status" value="1"/>
</dbReference>
<dbReference type="OrthoDB" id="1929236at2759"/>
<dbReference type="InterPro" id="IPR046960">
    <property type="entry name" value="PPR_At4g14850-like_plant"/>
</dbReference>
<dbReference type="InterPro" id="IPR002885">
    <property type="entry name" value="PPR_rpt"/>
</dbReference>
<dbReference type="PROSITE" id="PS51375">
    <property type="entry name" value="PPR"/>
    <property type="match status" value="1"/>
</dbReference>
<proteinExistence type="predicted"/>
<dbReference type="EMBL" id="JACGCM010000049">
    <property type="protein sequence ID" value="KAF6176734.1"/>
    <property type="molecule type" value="Genomic_DNA"/>
</dbReference>
<dbReference type="Pfam" id="PF20431">
    <property type="entry name" value="E_motif"/>
    <property type="match status" value="1"/>
</dbReference>
<dbReference type="GO" id="GO:0009451">
    <property type="term" value="P:RNA modification"/>
    <property type="evidence" value="ECO:0007669"/>
    <property type="project" value="InterPro"/>
</dbReference>
<dbReference type="PANTHER" id="PTHR47926">
    <property type="entry name" value="PENTATRICOPEPTIDE REPEAT-CONTAINING PROTEIN"/>
    <property type="match status" value="1"/>
</dbReference>
<evidence type="ECO:0000256" key="1">
    <source>
        <dbReference type="ARBA" id="ARBA00022737"/>
    </source>
</evidence>
<evidence type="ECO:0000313" key="3">
    <source>
        <dbReference type="EMBL" id="KAF6176734.1"/>
    </source>
</evidence>
<dbReference type="PANTHER" id="PTHR47926:SF372">
    <property type="entry name" value="PENTATRICOPEPTIDE REPEAT-CONTAINING PROTEIN"/>
    <property type="match status" value="1"/>
</dbReference>
<dbReference type="Proteomes" id="UP000541444">
    <property type="component" value="Unassembled WGS sequence"/>
</dbReference>
<keyword evidence="1" id="KW-0677">Repeat</keyword>
<dbReference type="Pfam" id="PF13041">
    <property type="entry name" value="PPR_2"/>
    <property type="match status" value="2"/>
</dbReference>
<reference evidence="3 4" key="1">
    <citation type="journal article" date="2020" name="IScience">
        <title>Genome Sequencing of the Endangered Kingdonia uniflora (Circaeasteraceae, Ranunculales) Reveals Potential Mechanisms of Evolutionary Specialization.</title>
        <authorList>
            <person name="Sun Y."/>
            <person name="Deng T."/>
            <person name="Zhang A."/>
            <person name="Moore M.J."/>
            <person name="Landis J.B."/>
            <person name="Lin N."/>
            <person name="Zhang H."/>
            <person name="Zhang X."/>
            <person name="Huang J."/>
            <person name="Zhang X."/>
            <person name="Sun H."/>
            <person name="Wang H."/>
        </authorList>
    </citation>
    <scope>NUCLEOTIDE SEQUENCE [LARGE SCALE GENOMIC DNA]</scope>
    <source>
        <strain evidence="3">TB1705</strain>
        <tissue evidence="3">Leaf</tissue>
    </source>
</reference>
<comment type="caution">
    <text evidence="3">The sequence shown here is derived from an EMBL/GenBank/DDBJ whole genome shotgun (WGS) entry which is preliminary data.</text>
</comment>
<protein>
    <recommendedName>
        <fullName evidence="5">Pentatricopeptide repeat-containing protein</fullName>
    </recommendedName>
</protein>
<keyword evidence="4" id="KW-1185">Reference proteome</keyword>
<dbReference type="GO" id="GO:0003723">
    <property type="term" value="F:RNA binding"/>
    <property type="evidence" value="ECO:0007669"/>
    <property type="project" value="InterPro"/>
</dbReference>
<dbReference type="InterPro" id="IPR046848">
    <property type="entry name" value="E_motif"/>
</dbReference>
<dbReference type="Gene3D" id="1.25.40.10">
    <property type="entry name" value="Tetratricopeptide repeat domain"/>
    <property type="match status" value="2"/>
</dbReference>
<gene>
    <name evidence="3" type="ORF">GIB67_031545</name>
</gene>
<dbReference type="AlphaFoldDB" id="A0A7J7PC71"/>
<sequence>MIPDDTTFVSLLTFLNDPELLKVTTQIHAKIIKYGRAFDTTTINATITAYSECGDIKDSQRVFGGVEEFQDLVTGNFMLAAYVMHDKGDLAFEIFVDMQKRRIEQNMYTYTSVLSACYGSICKNQGKSLHVLVIKRGLDHIVPICNSLIAIYIKFNHKYLGDAMKLFNSMEFKDSVSWNSILTGFFQSGLSEEALKFFGHMRSMWHRIDHYAFSVVLRFCSDLAIFQLGQQVHVLVVKSSFLLNEFVASSLMLHGKIELASEIARLLLVLEPEEHCTYILLSDMYGHLGKWDERASVKKLMRKRGLKKVPGWSWIEVKNEVHAFNAEDRTQPQCESIFQISAELMEEIGFSARSDIVNSVAYDLVYIEGIYT</sequence>
<organism evidence="3 4">
    <name type="scientific">Kingdonia uniflora</name>
    <dbReference type="NCBI Taxonomy" id="39325"/>
    <lineage>
        <taxon>Eukaryota</taxon>
        <taxon>Viridiplantae</taxon>
        <taxon>Streptophyta</taxon>
        <taxon>Embryophyta</taxon>
        <taxon>Tracheophyta</taxon>
        <taxon>Spermatophyta</taxon>
        <taxon>Magnoliopsida</taxon>
        <taxon>Ranunculales</taxon>
        <taxon>Circaeasteraceae</taxon>
        <taxon>Kingdonia</taxon>
    </lineage>
</organism>
<accession>A0A7J7PC71</accession>
<evidence type="ECO:0008006" key="5">
    <source>
        <dbReference type="Google" id="ProtNLM"/>
    </source>
</evidence>
<evidence type="ECO:0000256" key="2">
    <source>
        <dbReference type="PROSITE-ProRule" id="PRU00708"/>
    </source>
</evidence>